<name>A0AAV1EKI4_XYRNO</name>
<feature type="non-terminal residue" evidence="1">
    <location>
        <position position="1"/>
    </location>
</feature>
<dbReference type="Proteomes" id="UP001178508">
    <property type="component" value="Chromosome 1"/>
</dbReference>
<dbReference type="EMBL" id="OY660864">
    <property type="protein sequence ID" value="CAJ1049118.1"/>
    <property type="molecule type" value="Genomic_DNA"/>
</dbReference>
<evidence type="ECO:0000313" key="2">
    <source>
        <dbReference type="Proteomes" id="UP001178508"/>
    </source>
</evidence>
<dbReference type="AlphaFoldDB" id="A0AAV1EKI4"/>
<protein>
    <submittedName>
        <fullName evidence="1">Uncharacterized protein</fullName>
    </submittedName>
</protein>
<proteinExistence type="predicted"/>
<organism evidence="1 2">
    <name type="scientific">Xyrichtys novacula</name>
    <name type="common">Pearly razorfish</name>
    <name type="synonym">Hemipteronotus novacula</name>
    <dbReference type="NCBI Taxonomy" id="13765"/>
    <lineage>
        <taxon>Eukaryota</taxon>
        <taxon>Metazoa</taxon>
        <taxon>Chordata</taxon>
        <taxon>Craniata</taxon>
        <taxon>Vertebrata</taxon>
        <taxon>Euteleostomi</taxon>
        <taxon>Actinopterygii</taxon>
        <taxon>Neopterygii</taxon>
        <taxon>Teleostei</taxon>
        <taxon>Neoteleostei</taxon>
        <taxon>Acanthomorphata</taxon>
        <taxon>Eupercaria</taxon>
        <taxon>Labriformes</taxon>
        <taxon>Labridae</taxon>
        <taxon>Xyrichtys</taxon>
    </lineage>
</organism>
<gene>
    <name evidence="1" type="ORF">XNOV1_A033457</name>
</gene>
<reference evidence="1" key="1">
    <citation type="submission" date="2023-08" db="EMBL/GenBank/DDBJ databases">
        <authorList>
            <person name="Alioto T."/>
            <person name="Alioto T."/>
            <person name="Gomez Garrido J."/>
        </authorList>
    </citation>
    <scope>NUCLEOTIDE SEQUENCE</scope>
</reference>
<accession>A0AAV1EKI4</accession>
<sequence>HWATHMVRTWWKTFLQCTTRRLDDFRLTVSVRNLPHAPSVSPTKAQSSDVPHTGFRSVFDMHTATLPNVSVAACSCCMTTTGDDKESNRPSAAGFRSSLESLSMTLSSGSYTELTQTLEYNRLTLAELNHIICYH</sequence>
<evidence type="ECO:0000313" key="1">
    <source>
        <dbReference type="EMBL" id="CAJ1049118.1"/>
    </source>
</evidence>
<keyword evidence="2" id="KW-1185">Reference proteome</keyword>